<dbReference type="EMBL" id="JAMYWD010000001">
    <property type="protein sequence ID" value="KAJ4981464.1"/>
    <property type="molecule type" value="Genomic_DNA"/>
</dbReference>
<accession>A0A9Q0R396</accession>
<feature type="transmembrane region" description="Helical" evidence="1">
    <location>
        <begin position="447"/>
        <end position="466"/>
    </location>
</feature>
<evidence type="ECO:0000256" key="1">
    <source>
        <dbReference type="SAM" id="Phobius"/>
    </source>
</evidence>
<name>A0A9Q0R396_9MAGN</name>
<comment type="caution">
    <text evidence="3">The sequence shown here is derived from an EMBL/GenBank/DDBJ whole genome shotgun (WGS) entry which is preliminary data.</text>
</comment>
<sequence>MKSSPLPSMFASLWVIFFGSDLVCSIFFPFFLLQSLLWFPHLFYTLLFMSFTQSSHSSPTLSSISPSVLYPSDNPGHVLVSKSFDGNNYPTWKQAMRVLLGDKNKYGFVDGTYKHPIEGADAIAAWDQSDLMVMFWLYNSLNRSFHDSVLYTSRDLWLDLENCYACGNGPRLYELKRQIALLRQNTMTVSDYFSSLKILWDEIGSHLQSPACDCGAHSLICPAHLKPVDSVESEKVFQFLLGLNDVYSTVRTQILTMEPLPVVGKAYSLVLQEEQYRGLSTQQVIPFIQWLLQLATIIPNLLHLLFLVTVDLIVSIVINTVITVSLAMSFMDIHQVSTVVLQEIPTLPLPISLHPWFVLQFPLKFTWLTLQHLNFHPLLLQFHIYHPSLSPNIISFCIFFSPLLLRRQILQEHNLVSLPPFPTHRPGLSIQAPPFIFLSFKTIPSPLFPILVLNLSFFLMALPFPLPIPTTIS</sequence>
<keyword evidence="1" id="KW-1133">Transmembrane helix</keyword>
<evidence type="ECO:0000313" key="4">
    <source>
        <dbReference type="Proteomes" id="UP001141806"/>
    </source>
</evidence>
<reference evidence="3" key="1">
    <citation type="journal article" date="2023" name="Plant J.">
        <title>The genome of the king protea, Protea cynaroides.</title>
        <authorList>
            <person name="Chang J."/>
            <person name="Duong T.A."/>
            <person name="Schoeman C."/>
            <person name="Ma X."/>
            <person name="Roodt D."/>
            <person name="Barker N."/>
            <person name="Li Z."/>
            <person name="Van de Peer Y."/>
            <person name="Mizrachi E."/>
        </authorList>
    </citation>
    <scope>NUCLEOTIDE SEQUENCE</scope>
    <source>
        <tissue evidence="3">Young leaves</tissue>
    </source>
</reference>
<proteinExistence type="predicted"/>
<feature type="domain" description="Retrotransposon Copia-like N-terminal" evidence="2">
    <location>
        <begin position="71"/>
        <end position="116"/>
    </location>
</feature>
<organism evidence="3 4">
    <name type="scientific">Protea cynaroides</name>
    <dbReference type="NCBI Taxonomy" id="273540"/>
    <lineage>
        <taxon>Eukaryota</taxon>
        <taxon>Viridiplantae</taxon>
        <taxon>Streptophyta</taxon>
        <taxon>Embryophyta</taxon>
        <taxon>Tracheophyta</taxon>
        <taxon>Spermatophyta</taxon>
        <taxon>Magnoliopsida</taxon>
        <taxon>Proteales</taxon>
        <taxon>Proteaceae</taxon>
        <taxon>Protea</taxon>
    </lineage>
</organism>
<feature type="transmembrane region" description="Helical" evidence="1">
    <location>
        <begin position="312"/>
        <end position="333"/>
    </location>
</feature>
<keyword evidence="1" id="KW-0812">Transmembrane</keyword>
<dbReference type="Proteomes" id="UP001141806">
    <property type="component" value="Unassembled WGS sequence"/>
</dbReference>
<evidence type="ECO:0000313" key="3">
    <source>
        <dbReference type="EMBL" id="KAJ4981464.1"/>
    </source>
</evidence>
<dbReference type="AlphaFoldDB" id="A0A9Q0R396"/>
<keyword evidence="1" id="KW-0472">Membrane</keyword>
<protein>
    <recommendedName>
        <fullName evidence="2">Retrotransposon Copia-like N-terminal domain-containing protein</fullName>
    </recommendedName>
</protein>
<dbReference type="PANTHER" id="PTHR37610:SF97">
    <property type="entry name" value="RETROTRANSPOSON GAG DOMAIN-CONTAINING PROTEIN"/>
    <property type="match status" value="1"/>
</dbReference>
<dbReference type="OrthoDB" id="5544992at2759"/>
<feature type="transmembrane region" description="Helical" evidence="1">
    <location>
        <begin position="383"/>
        <end position="405"/>
    </location>
</feature>
<gene>
    <name evidence="3" type="ORF">NE237_032301</name>
</gene>
<evidence type="ECO:0000259" key="2">
    <source>
        <dbReference type="Pfam" id="PF14244"/>
    </source>
</evidence>
<dbReference type="PANTHER" id="PTHR37610">
    <property type="entry name" value="CCHC-TYPE DOMAIN-CONTAINING PROTEIN"/>
    <property type="match status" value="1"/>
</dbReference>
<dbReference type="InterPro" id="IPR029472">
    <property type="entry name" value="Copia-like_N"/>
</dbReference>
<feature type="transmembrane region" description="Helical" evidence="1">
    <location>
        <begin position="12"/>
        <end position="39"/>
    </location>
</feature>
<dbReference type="Pfam" id="PF14244">
    <property type="entry name" value="Retrotran_gag_3"/>
    <property type="match status" value="1"/>
</dbReference>
<keyword evidence="4" id="KW-1185">Reference proteome</keyword>